<reference evidence="1 2" key="1">
    <citation type="journal article" date="2021" name="Elife">
        <title>Chloroplast acquisition without the gene transfer in kleptoplastic sea slugs, Plakobranchus ocellatus.</title>
        <authorList>
            <person name="Maeda T."/>
            <person name="Takahashi S."/>
            <person name="Yoshida T."/>
            <person name="Shimamura S."/>
            <person name="Takaki Y."/>
            <person name="Nagai Y."/>
            <person name="Toyoda A."/>
            <person name="Suzuki Y."/>
            <person name="Arimoto A."/>
            <person name="Ishii H."/>
            <person name="Satoh N."/>
            <person name="Nishiyama T."/>
            <person name="Hasebe M."/>
            <person name="Maruyama T."/>
            <person name="Minagawa J."/>
            <person name="Obokata J."/>
            <person name="Shigenobu S."/>
        </authorList>
    </citation>
    <scope>NUCLEOTIDE SEQUENCE [LARGE SCALE GENOMIC DNA]</scope>
</reference>
<evidence type="ECO:0000313" key="2">
    <source>
        <dbReference type="Proteomes" id="UP000762676"/>
    </source>
</evidence>
<sequence length="148" mass="16707">MKRDIVRDIQTDRGLRGRERKRWSFGKCISLRAPSRNQCQELQAQPGLAPSSDHIHRVSLGSTLTPEQRSRQTPKCRPTYWLLVLEIFCTERLHLAKGCGEDSPGRVNNEESHPIFSPGHSLLGKLQKNFHDELNTSWPGSPALGDLA</sequence>
<name>A0AAV4HNJ5_9GAST</name>
<evidence type="ECO:0000313" key="1">
    <source>
        <dbReference type="EMBL" id="GFR98628.1"/>
    </source>
</evidence>
<proteinExistence type="predicted"/>
<comment type="caution">
    <text evidence="1">The sequence shown here is derived from an EMBL/GenBank/DDBJ whole genome shotgun (WGS) entry which is preliminary data.</text>
</comment>
<protein>
    <submittedName>
        <fullName evidence="1">Uncharacterized protein</fullName>
    </submittedName>
</protein>
<dbReference type="AlphaFoldDB" id="A0AAV4HNJ5"/>
<accession>A0AAV4HNJ5</accession>
<dbReference type="EMBL" id="BMAT01009103">
    <property type="protein sequence ID" value="GFR98628.1"/>
    <property type="molecule type" value="Genomic_DNA"/>
</dbReference>
<keyword evidence="2" id="KW-1185">Reference proteome</keyword>
<gene>
    <name evidence="1" type="ORF">ElyMa_004506800</name>
</gene>
<organism evidence="1 2">
    <name type="scientific">Elysia marginata</name>
    <dbReference type="NCBI Taxonomy" id="1093978"/>
    <lineage>
        <taxon>Eukaryota</taxon>
        <taxon>Metazoa</taxon>
        <taxon>Spiralia</taxon>
        <taxon>Lophotrochozoa</taxon>
        <taxon>Mollusca</taxon>
        <taxon>Gastropoda</taxon>
        <taxon>Heterobranchia</taxon>
        <taxon>Euthyneura</taxon>
        <taxon>Panpulmonata</taxon>
        <taxon>Sacoglossa</taxon>
        <taxon>Placobranchoidea</taxon>
        <taxon>Plakobranchidae</taxon>
        <taxon>Elysia</taxon>
    </lineage>
</organism>
<dbReference type="Proteomes" id="UP000762676">
    <property type="component" value="Unassembled WGS sequence"/>
</dbReference>